<comment type="similarity">
    <text evidence="1">Belongs to the short-chain dehydrogenases/reductases (SDR) family.</text>
</comment>
<dbReference type="SUPFAM" id="SSF51735">
    <property type="entry name" value="NAD(P)-binding Rossmann-fold domains"/>
    <property type="match status" value="1"/>
</dbReference>
<dbReference type="PANTHER" id="PTHR45458">
    <property type="entry name" value="SHORT-CHAIN DEHYDROGENASE/REDUCTASE SDR"/>
    <property type="match status" value="1"/>
</dbReference>
<dbReference type="InterPro" id="IPR052184">
    <property type="entry name" value="SDR_enzymes"/>
</dbReference>
<gene>
    <name evidence="2" type="ORF">RBH19_10375</name>
</gene>
<keyword evidence="3" id="KW-1185">Reference proteome</keyword>
<sequence>MHRVLITGGNRGIGLALVRAFLAAGWQVTAACRQASPALEESGAGIITGVDVSDPDSVAELAERLRGSPIDLLVNNAGRLSLDQLGEIDADTAAEIIRQFRVNALGPLLVSQSLSAHMTAGGRIAIITSRMGSIADNTSGGAYGYRMSKAAVNAAGVSLAHDLRDRGIAVGLFHPGFVRTEMTGGQGHVEPEQAASMLLSRFEELNLENSGSFWHANGEKLPW</sequence>
<dbReference type="EMBL" id="JAVDDT010000006">
    <property type="protein sequence ID" value="MDQ2070285.1"/>
    <property type="molecule type" value="Genomic_DNA"/>
</dbReference>
<protein>
    <submittedName>
        <fullName evidence="2">SDR family oxidoreductase</fullName>
    </submittedName>
</protein>
<dbReference type="RefSeq" id="WP_306728778.1">
    <property type="nucleotide sequence ID" value="NZ_JAVDDT010000006.1"/>
</dbReference>
<dbReference type="Pfam" id="PF00106">
    <property type="entry name" value="adh_short"/>
    <property type="match status" value="1"/>
</dbReference>
<organism evidence="2 3">
    <name type="scientific">Natronospira bacteriovora</name>
    <dbReference type="NCBI Taxonomy" id="3069753"/>
    <lineage>
        <taxon>Bacteria</taxon>
        <taxon>Pseudomonadati</taxon>
        <taxon>Pseudomonadota</taxon>
        <taxon>Gammaproteobacteria</taxon>
        <taxon>Natronospirales</taxon>
        <taxon>Natronospiraceae</taxon>
        <taxon>Natronospira</taxon>
    </lineage>
</organism>
<accession>A0ABU0WA20</accession>
<proteinExistence type="inferred from homology"/>
<evidence type="ECO:0000313" key="2">
    <source>
        <dbReference type="EMBL" id="MDQ2070285.1"/>
    </source>
</evidence>
<dbReference type="PROSITE" id="PS51257">
    <property type="entry name" value="PROKAR_LIPOPROTEIN"/>
    <property type="match status" value="1"/>
</dbReference>
<dbReference type="PRINTS" id="PR00080">
    <property type="entry name" value="SDRFAMILY"/>
</dbReference>
<dbReference type="InterPro" id="IPR002347">
    <property type="entry name" value="SDR_fam"/>
</dbReference>
<dbReference type="PRINTS" id="PR00081">
    <property type="entry name" value="GDHRDH"/>
</dbReference>
<reference evidence="2 3" key="1">
    <citation type="submission" date="2023-08" db="EMBL/GenBank/DDBJ databases">
        <title>Whole-genome sequencing of halo(alkali)philic microorganisms from hypersaline lakes.</title>
        <authorList>
            <person name="Sorokin D.Y."/>
            <person name="Abbas B."/>
            <person name="Merkel A.Y."/>
        </authorList>
    </citation>
    <scope>NUCLEOTIDE SEQUENCE [LARGE SCALE GENOMIC DNA]</scope>
    <source>
        <strain evidence="2 3">AB-CW4</strain>
    </source>
</reference>
<dbReference type="PANTHER" id="PTHR45458:SF1">
    <property type="entry name" value="SHORT CHAIN DEHYDROGENASE"/>
    <property type="match status" value="1"/>
</dbReference>
<evidence type="ECO:0000313" key="3">
    <source>
        <dbReference type="Proteomes" id="UP001239019"/>
    </source>
</evidence>
<dbReference type="InterPro" id="IPR036291">
    <property type="entry name" value="NAD(P)-bd_dom_sf"/>
</dbReference>
<dbReference type="Gene3D" id="3.40.50.720">
    <property type="entry name" value="NAD(P)-binding Rossmann-like Domain"/>
    <property type="match status" value="1"/>
</dbReference>
<comment type="caution">
    <text evidence="2">The sequence shown here is derived from an EMBL/GenBank/DDBJ whole genome shotgun (WGS) entry which is preliminary data.</text>
</comment>
<evidence type="ECO:0000256" key="1">
    <source>
        <dbReference type="RuleBase" id="RU000363"/>
    </source>
</evidence>
<dbReference type="CDD" id="cd05325">
    <property type="entry name" value="carb_red_sniffer_like_SDR_c"/>
    <property type="match status" value="1"/>
</dbReference>
<name>A0ABU0WA20_9GAMM</name>
<dbReference type="Proteomes" id="UP001239019">
    <property type="component" value="Unassembled WGS sequence"/>
</dbReference>